<evidence type="ECO:0000256" key="1">
    <source>
        <dbReference type="SAM" id="MobiDB-lite"/>
    </source>
</evidence>
<gene>
    <name evidence="2" type="ORF">METZ01_LOCUS428331</name>
</gene>
<name>A0A382XWJ6_9ZZZZ</name>
<feature type="non-terminal residue" evidence="2">
    <location>
        <position position="1"/>
    </location>
</feature>
<accession>A0A382XWJ6</accession>
<feature type="compositionally biased region" description="Basic and acidic residues" evidence="1">
    <location>
        <begin position="11"/>
        <end position="24"/>
    </location>
</feature>
<reference evidence="2" key="1">
    <citation type="submission" date="2018-05" db="EMBL/GenBank/DDBJ databases">
        <authorList>
            <person name="Lanie J.A."/>
            <person name="Ng W.-L."/>
            <person name="Kazmierczak K.M."/>
            <person name="Andrzejewski T.M."/>
            <person name="Davidsen T.M."/>
            <person name="Wayne K.J."/>
            <person name="Tettelin H."/>
            <person name="Glass J.I."/>
            <person name="Rusch D."/>
            <person name="Podicherti R."/>
            <person name="Tsui H.-C.T."/>
            <person name="Winkler M.E."/>
        </authorList>
    </citation>
    <scope>NUCLEOTIDE SEQUENCE</scope>
</reference>
<proteinExistence type="predicted"/>
<dbReference type="EMBL" id="UINC01171099">
    <property type="protein sequence ID" value="SVD75477.1"/>
    <property type="molecule type" value="Genomic_DNA"/>
</dbReference>
<dbReference type="AlphaFoldDB" id="A0A382XWJ6"/>
<organism evidence="2">
    <name type="scientific">marine metagenome</name>
    <dbReference type="NCBI Taxonomy" id="408172"/>
    <lineage>
        <taxon>unclassified sequences</taxon>
        <taxon>metagenomes</taxon>
        <taxon>ecological metagenomes</taxon>
    </lineage>
</organism>
<feature type="region of interest" description="Disordered" evidence="1">
    <location>
        <begin position="1"/>
        <end position="29"/>
    </location>
</feature>
<feature type="non-terminal residue" evidence="2">
    <location>
        <position position="267"/>
    </location>
</feature>
<evidence type="ECO:0000313" key="2">
    <source>
        <dbReference type="EMBL" id="SVD75477.1"/>
    </source>
</evidence>
<protein>
    <submittedName>
        <fullName evidence="2">Uncharacterized protein</fullName>
    </submittedName>
</protein>
<sequence length="267" mass="29326">QRSLNIDDLDPNYKDSNSKTKADDNFIPPIPIFDDPPEWELGGYDPSTWTGHAPITSIPLADLTFPPEMKPSKVLQIMSESFDDEGDVSTFEIQAGLKNKVKEKVLSGKIYTASGAQVDKTKFNPDAVQRERLFLKPPKGEGFFSSEYWTLEQREEITDRLQSGKPNFAGSSNIQGVEVIAVVALVGVESYQKFVDAFKSLEGLFGGMPSLTEFADDIAAIYAKATAEVPTPMTITNNTQFGDFGIGDFIVGQKSKAKAKILEIVKT</sequence>